<evidence type="ECO:0000259" key="1">
    <source>
        <dbReference type="Pfam" id="PF04773"/>
    </source>
</evidence>
<keyword evidence="4" id="KW-1185">Reference proteome</keyword>
<dbReference type="Gene3D" id="2.60.120.1440">
    <property type="match status" value="1"/>
</dbReference>
<dbReference type="InterPro" id="IPR032508">
    <property type="entry name" value="FecR_C"/>
</dbReference>
<proteinExistence type="predicted"/>
<reference evidence="3 4" key="1">
    <citation type="submission" date="2021-05" db="EMBL/GenBank/DDBJ databases">
        <title>A Polyphasic approach of four new species of the genus Ohtaekwangia: Ohtaekwangia histidinii sp. nov., Ohtaekwangia cretensis sp. nov., Ohtaekwangia indiensis sp. nov., Ohtaekwangia reichenbachii sp. nov. from diverse environment.</title>
        <authorList>
            <person name="Octaviana S."/>
        </authorList>
    </citation>
    <scope>NUCLEOTIDE SEQUENCE [LARGE SCALE GENOMIC DNA]</scope>
    <source>
        <strain evidence="3 4">PWU20</strain>
    </source>
</reference>
<evidence type="ECO:0000313" key="3">
    <source>
        <dbReference type="EMBL" id="MBT1704078.1"/>
    </source>
</evidence>
<dbReference type="PANTHER" id="PTHR30273:SF2">
    <property type="entry name" value="PROTEIN FECR"/>
    <property type="match status" value="1"/>
</dbReference>
<evidence type="ECO:0000259" key="2">
    <source>
        <dbReference type="Pfam" id="PF16344"/>
    </source>
</evidence>
<dbReference type="Proteomes" id="UP000772618">
    <property type="component" value="Unassembled WGS sequence"/>
</dbReference>
<name>A0ABS5VSS1_9BACT</name>
<gene>
    <name evidence="3" type="ORF">KK060_12365</name>
</gene>
<feature type="domain" description="Protein FecR C-terminal" evidence="2">
    <location>
        <begin position="257"/>
        <end position="323"/>
    </location>
</feature>
<evidence type="ECO:0000313" key="4">
    <source>
        <dbReference type="Proteomes" id="UP000772618"/>
    </source>
</evidence>
<dbReference type="InterPro" id="IPR006860">
    <property type="entry name" value="FecR"/>
</dbReference>
<protein>
    <submittedName>
        <fullName evidence="3">FecR domain-containing protein</fullName>
    </submittedName>
</protein>
<feature type="domain" description="FecR protein" evidence="1">
    <location>
        <begin position="120"/>
        <end position="208"/>
    </location>
</feature>
<dbReference type="RefSeq" id="WP_254154042.1">
    <property type="nucleotide sequence ID" value="NZ_JAHESD010000025.1"/>
</dbReference>
<dbReference type="PIRSF" id="PIRSF018266">
    <property type="entry name" value="FecR"/>
    <property type="match status" value="1"/>
</dbReference>
<dbReference type="PANTHER" id="PTHR30273">
    <property type="entry name" value="PERIPLASMIC SIGNAL SENSOR AND SIGMA FACTOR ACTIVATOR FECR-RELATED"/>
    <property type="match status" value="1"/>
</dbReference>
<dbReference type="EMBL" id="JAHESD010000025">
    <property type="protein sequence ID" value="MBT1704078.1"/>
    <property type="molecule type" value="Genomic_DNA"/>
</dbReference>
<dbReference type="Pfam" id="PF16344">
    <property type="entry name" value="FecR_C"/>
    <property type="match status" value="1"/>
</dbReference>
<comment type="caution">
    <text evidence="3">The sequence shown here is derived from an EMBL/GenBank/DDBJ whole genome shotgun (WGS) entry which is preliminary data.</text>
</comment>
<accession>A0ABS5VSS1</accession>
<dbReference type="InterPro" id="IPR012373">
    <property type="entry name" value="Ferrdict_sens_TM"/>
</dbReference>
<sequence length="332" mass="37080">MNEFEFDRLIELYQKGLLTGKEKKLVEDWLNKSGAEEDTSYSQHDKQMLKLKIFDQIGATDKSRTTFELEHKKENASPVSSWVVTYKIAASLTLIAVFVYLILQYTADEVEKGQMLQASSSGNVRKVILADGTLVWLKGNSKLSYPSTFSEKTRNVSLQGEALFEVAKDVQHPFIISCGELTTTVLGTSFNIKSSDNKIEVVVLTGKVSLTSADNEQGVIVLPDEKVVYDGHKKELAVTKQRNEEKLVAVSGTEYIMSFEDSRMGEVIQRIEQKFNVRISLSDVNLNNCMITADFSDQSLESTLSMISQALNFTYSIQGKSVMLDGKGCEMN</sequence>
<organism evidence="3 4">
    <name type="scientific">Chryseosolibacter indicus</name>
    <dbReference type="NCBI Taxonomy" id="2782351"/>
    <lineage>
        <taxon>Bacteria</taxon>
        <taxon>Pseudomonadati</taxon>
        <taxon>Bacteroidota</taxon>
        <taxon>Cytophagia</taxon>
        <taxon>Cytophagales</taxon>
        <taxon>Chryseotaleaceae</taxon>
        <taxon>Chryseosolibacter</taxon>
    </lineage>
</organism>
<dbReference type="Gene3D" id="3.55.50.30">
    <property type="match status" value="1"/>
</dbReference>
<dbReference type="Pfam" id="PF04773">
    <property type="entry name" value="FecR"/>
    <property type="match status" value="1"/>
</dbReference>